<accession>A0A7W8G090</accession>
<gene>
    <name evidence="4" type="ORF">HNQ52_001543</name>
</gene>
<dbReference type="Gene3D" id="2.60.40.1180">
    <property type="entry name" value="Golgi alpha-mannosidase II"/>
    <property type="match status" value="1"/>
</dbReference>
<dbReference type="Pfam" id="PF17967">
    <property type="entry name" value="Pullulanase_N2"/>
    <property type="match status" value="1"/>
</dbReference>
<name>A0A7W8G090_9GAMM</name>
<protein>
    <submittedName>
        <fullName evidence="4">Pullulanase/glycogen debranching enzyme</fullName>
    </submittedName>
</protein>
<sequence length="862" mass="92872">MPEHARTLRAVSGPAFDARAVWLDGRTLRWPGRDRSGRFRLHHARDATLVRGNDALTGADRVLDLDIAQGTMPGLPWIADGVELHVRESDLAALPDLHRGQLVITHEDAGGTILDITTLQHARALDDLYAAAADAPALGLHPDGAHTRAALWAPTARSVALCTYADASGAATGLHPVQRDAATGIWRGTVDAGPAHRYATWLVDVFVPNVGLVRNRVTDPYSLGLSADSRRSYIADLGAPSLQPAGWTDAPRPPLPAAATDLVLYELHVRDFSIGDASVPSAHRGKYLAFTDTASDGMRHLRALAQAGITDIHLLPVFDIATIPERGCLTPDVGGTPDSERQQAIVAAHAARDCFNWGYDPFHYTAPEGSYASDADDGAARILEFRRMVMALHAAGLRVGMDVVYNHTSAAGQDARSVLDRIVPGYYQRLLPDGTVATSTCCPNTATEHAMMERLMIDSAVTWARDYRIDSFRFDLMGHQPRAAMERLQRAVDAAAGRHVHLLGEGWNFGEIADGARFVQASQLSLGGSGIATFSDRARDAARGGSAGDNGIDQVRNTGWLNGGADARRADLLRVGLAGSLRSYAFETASGSTLPASAIDYAGQPAGYTSQPGEVVNYVENHDNQTLFDLNAFKLPRDTPAAERARVQTLGAALVAFSQGIAYFHAGQDILRSKSMDRNSFDSGDWFNRLDWTYTDNGFGAGLPPAQDNAASWELMRPVLADTGIKPSADDIAWTRDAFRDLLRIRGSSGLFRLRSADEIRNRLRFLNTGPAQQSGVIVGRLDGRGHADAGFDAILYALNAETDARTLVLPTERGRAYVLHPVHAAEAAADRRAREARFDADTGTLRVPARTAVAFVLPRAP</sequence>
<evidence type="ECO:0000313" key="4">
    <source>
        <dbReference type="EMBL" id="MBB5208014.1"/>
    </source>
</evidence>
<dbReference type="Proteomes" id="UP000521199">
    <property type="component" value="Unassembled WGS sequence"/>
</dbReference>
<dbReference type="CDD" id="cd02860">
    <property type="entry name" value="E_set_Pullulanase"/>
    <property type="match status" value="1"/>
</dbReference>
<keyword evidence="2" id="KW-0378">Hydrolase</keyword>
<dbReference type="InterPro" id="IPR040671">
    <property type="entry name" value="Pullulanase_N2"/>
</dbReference>
<dbReference type="Gene3D" id="2.60.40.1130">
    <property type="entry name" value="Rab geranylgeranyltransferase alpha-subunit, insert domain"/>
    <property type="match status" value="1"/>
</dbReference>
<dbReference type="Gene3D" id="2.60.40.10">
    <property type="entry name" value="Immunoglobulins"/>
    <property type="match status" value="1"/>
</dbReference>
<evidence type="ECO:0000256" key="1">
    <source>
        <dbReference type="ARBA" id="ARBA00008061"/>
    </source>
</evidence>
<dbReference type="PANTHER" id="PTHR43002">
    <property type="entry name" value="GLYCOGEN DEBRANCHING ENZYME"/>
    <property type="match status" value="1"/>
</dbReference>
<keyword evidence="2" id="KW-0326">Glycosidase</keyword>
<dbReference type="EMBL" id="JACHHP010000002">
    <property type="protein sequence ID" value="MBB5208014.1"/>
    <property type="molecule type" value="Genomic_DNA"/>
</dbReference>
<proteinExistence type="inferred from homology"/>
<dbReference type="SMART" id="SM00642">
    <property type="entry name" value="Aamy"/>
    <property type="match status" value="1"/>
</dbReference>
<dbReference type="GO" id="GO:0004553">
    <property type="term" value="F:hydrolase activity, hydrolyzing O-glycosyl compounds"/>
    <property type="evidence" value="ECO:0007669"/>
    <property type="project" value="InterPro"/>
</dbReference>
<dbReference type="InterPro" id="IPR013783">
    <property type="entry name" value="Ig-like_fold"/>
</dbReference>
<dbReference type="InterPro" id="IPR004193">
    <property type="entry name" value="Glyco_hydro_13_N"/>
</dbReference>
<organism evidence="4 5">
    <name type="scientific">Chiayiivirga flava</name>
    <dbReference type="NCBI Taxonomy" id="659595"/>
    <lineage>
        <taxon>Bacteria</taxon>
        <taxon>Pseudomonadati</taxon>
        <taxon>Pseudomonadota</taxon>
        <taxon>Gammaproteobacteria</taxon>
        <taxon>Lysobacterales</taxon>
        <taxon>Lysobacteraceae</taxon>
        <taxon>Chiayiivirga</taxon>
    </lineage>
</organism>
<evidence type="ECO:0000256" key="2">
    <source>
        <dbReference type="ARBA" id="ARBA00023295"/>
    </source>
</evidence>
<dbReference type="InterPro" id="IPR024561">
    <property type="entry name" value="Pullul_strch_C"/>
</dbReference>
<feature type="domain" description="Glycosyl hydrolase family 13 catalytic" evidence="3">
    <location>
        <begin position="349"/>
        <end position="707"/>
    </location>
</feature>
<reference evidence="4 5" key="1">
    <citation type="submission" date="2020-08" db="EMBL/GenBank/DDBJ databases">
        <title>Genomic Encyclopedia of Type Strains, Phase IV (KMG-IV): sequencing the most valuable type-strain genomes for metagenomic binning, comparative biology and taxonomic classification.</title>
        <authorList>
            <person name="Goeker M."/>
        </authorList>
    </citation>
    <scope>NUCLEOTIDE SEQUENCE [LARGE SCALE GENOMIC DNA]</scope>
    <source>
        <strain evidence="4 5">DSM 24163</strain>
    </source>
</reference>
<dbReference type="SUPFAM" id="SSF51445">
    <property type="entry name" value="(Trans)glycosidases"/>
    <property type="match status" value="1"/>
</dbReference>
<dbReference type="InterPro" id="IPR014756">
    <property type="entry name" value="Ig_E-set"/>
</dbReference>
<dbReference type="RefSeq" id="WP_183960521.1">
    <property type="nucleotide sequence ID" value="NZ_JACHHP010000002.1"/>
</dbReference>
<dbReference type="Pfam" id="PF11852">
    <property type="entry name" value="Pullul_strch_C"/>
    <property type="match status" value="1"/>
</dbReference>
<evidence type="ECO:0000313" key="5">
    <source>
        <dbReference type="Proteomes" id="UP000521199"/>
    </source>
</evidence>
<comment type="similarity">
    <text evidence="1">Belongs to the glycosyl hydrolase 13 family.</text>
</comment>
<dbReference type="InterPro" id="IPR017853">
    <property type="entry name" value="GH"/>
</dbReference>
<dbReference type="AlphaFoldDB" id="A0A7W8G090"/>
<dbReference type="SUPFAM" id="SSF81296">
    <property type="entry name" value="E set domains"/>
    <property type="match status" value="2"/>
</dbReference>
<dbReference type="Gene3D" id="3.20.20.80">
    <property type="entry name" value="Glycosidases"/>
    <property type="match status" value="1"/>
</dbReference>
<keyword evidence="5" id="KW-1185">Reference proteome</keyword>
<evidence type="ECO:0000259" key="3">
    <source>
        <dbReference type="SMART" id="SM00642"/>
    </source>
</evidence>
<dbReference type="InterPro" id="IPR013780">
    <property type="entry name" value="Glyco_hydro_b"/>
</dbReference>
<dbReference type="GO" id="GO:0005975">
    <property type="term" value="P:carbohydrate metabolic process"/>
    <property type="evidence" value="ECO:0007669"/>
    <property type="project" value="InterPro"/>
</dbReference>
<dbReference type="CDD" id="cd11341">
    <property type="entry name" value="AmyAc_Pullulanase_LD-like"/>
    <property type="match status" value="1"/>
</dbReference>
<comment type="caution">
    <text evidence="4">The sequence shown here is derived from an EMBL/GenBank/DDBJ whole genome shotgun (WGS) entry which is preliminary data.</text>
</comment>
<dbReference type="SUPFAM" id="SSF51011">
    <property type="entry name" value="Glycosyl hydrolase domain"/>
    <property type="match status" value="1"/>
</dbReference>
<dbReference type="Pfam" id="PF02922">
    <property type="entry name" value="CBM_48"/>
    <property type="match status" value="1"/>
</dbReference>
<dbReference type="InterPro" id="IPR006047">
    <property type="entry name" value="GH13_cat_dom"/>
</dbReference>